<accession>A0A7R9I1E1</accession>
<organism evidence="5">
    <name type="scientific">Timema bartmani</name>
    <dbReference type="NCBI Taxonomy" id="61472"/>
    <lineage>
        <taxon>Eukaryota</taxon>
        <taxon>Metazoa</taxon>
        <taxon>Ecdysozoa</taxon>
        <taxon>Arthropoda</taxon>
        <taxon>Hexapoda</taxon>
        <taxon>Insecta</taxon>
        <taxon>Pterygota</taxon>
        <taxon>Neoptera</taxon>
        <taxon>Polyneoptera</taxon>
        <taxon>Phasmatodea</taxon>
        <taxon>Timematodea</taxon>
        <taxon>Timematoidea</taxon>
        <taxon>Timematidae</taxon>
        <taxon>Timema</taxon>
    </lineage>
</organism>
<dbReference type="InterPro" id="IPR044150">
    <property type="entry name" value="HDAC_classIV"/>
</dbReference>
<feature type="domain" description="Histone deacetylase" evidence="4">
    <location>
        <begin position="74"/>
        <end position="259"/>
    </location>
</feature>
<name>A0A7R9I1E1_9NEOP</name>
<protein>
    <recommendedName>
        <fullName evidence="4">Histone deacetylase domain-containing protein</fullName>
    </recommendedName>
</protein>
<dbReference type="Pfam" id="PF00850">
    <property type="entry name" value="Hist_deacetyl"/>
    <property type="match status" value="1"/>
</dbReference>
<dbReference type="InterPro" id="IPR023801">
    <property type="entry name" value="His_deacetylse_dom"/>
</dbReference>
<dbReference type="InterPro" id="IPR023696">
    <property type="entry name" value="Ureohydrolase_dom_sf"/>
</dbReference>
<dbReference type="InterPro" id="IPR000286">
    <property type="entry name" value="HDACs"/>
</dbReference>
<comment type="catalytic activity">
    <reaction evidence="2">
        <text>N(6)-acetyl-L-lysyl-[histone] + H2O = L-lysyl-[histone] + acetate</text>
        <dbReference type="Rhea" id="RHEA:58196"/>
        <dbReference type="Rhea" id="RHEA-COMP:9845"/>
        <dbReference type="Rhea" id="RHEA-COMP:11338"/>
        <dbReference type="ChEBI" id="CHEBI:15377"/>
        <dbReference type="ChEBI" id="CHEBI:29969"/>
        <dbReference type="ChEBI" id="CHEBI:30089"/>
        <dbReference type="ChEBI" id="CHEBI:61930"/>
        <dbReference type="EC" id="3.5.1.98"/>
    </reaction>
</comment>
<gene>
    <name evidence="5" type="ORF">TBIB3V08_LOCUS6223</name>
</gene>
<dbReference type="PANTHER" id="PTHR10625">
    <property type="entry name" value="HISTONE DEACETYLASE HDAC1-RELATED"/>
    <property type="match status" value="1"/>
</dbReference>
<dbReference type="CDD" id="cd09993">
    <property type="entry name" value="HDAC_classIV"/>
    <property type="match status" value="1"/>
</dbReference>
<evidence type="ECO:0000259" key="4">
    <source>
        <dbReference type="Pfam" id="PF00850"/>
    </source>
</evidence>
<dbReference type="EMBL" id="OD566354">
    <property type="protein sequence ID" value="CAD7443825.1"/>
    <property type="molecule type" value="Genomic_DNA"/>
</dbReference>
<evidence type="ECO:0000256" key="1">
    <source>
        <dbReference type="ARBA" id="ARBA00022801"/>
    </source>
</evidence>
<dbReference type="InterPro" id="IPR037138">
    <property type="entry name" value="His_deacetylse_dom_sf"/>
</dbReference>
<dbReference type="GO" id="GO:0141221">
    <property type="term" value="F:histone deacetylase activity, hydrolytic mechanism"/>
    <property type="evidence" value="ECO:0007669"/>
    <property type="project" value="UniProtKB-EC"/>
</dbReference>
<dbReference type="AlphaFoldDB" id="A0A7R9I1E1"/>
<proteinExistence type="predicted"/>
<feature type="chain" id="PRO_5031363857" description="Histone deacetylase domain-containing protein" evidence="3">
    <location>
        <begin position="25"/>
        <end position="327"/>
    </location>
</feature>
<dbReference type="PROSITE" id="PS51257">
    <property type="entry name" value="PROKAR_LIPOPROTEIN"/>
    <property type="match status" value="1"/>
</dbReference>
<dbReference type="GO" id="GO:0040029">
    <property type="term" value="P:epigenetic regulation of gene expression"/>
    <property type="evidence" value="ECO:0007669"/>
    <property type="project" value="TreeGrafter"/>
</dbReference>
<dbReference type="PANTHER" id="PTHR10625:SF19">
    <property type="entry name" value="HISTONE DEACETYLASE 12"/>
    <property type="match status" value="1"/>
</dbReference>
<evidence type="ECO:0000313" key="5">
    <source>
        <dbReference type="EMBL" id="CAD7443825.1"/>
    </source>
</evidence>
<keyword evidence="1" id="KW-0378">Hydrolase</keyword>
<dbReference type="PRINTS" id="PR01270">
    <property type="entry name" value="HDASUPER"/>
</dbReference>
<feature type="signal peptide" evidence="3">
    <location>
        <begin position="1"/>
        <end position="24"/>
    </location>
</feature>
<dbReference type="Gene3D" id="3.40.800.20">
    <property type="entry name" value="Histone deacetylase domain"/>
    <property type="match status" value="1"/>
</dbReference>
<keyword evidence="3" id="KW-0732">Signal</keyword>
<reference evidence="5" key="1">
    <citation type="submission" date="2020-11" db="EMBL/GenBank/DDBJ databases">
        <authorList>
            <person name="Tran Van P."/>
        </authorList>
    </citation>
    <scope>NUCLEOTIDE SEQUENCE</scope>
</reference>
<evidence type="ECO:0000256" key="2">
    <source>
        <dbReference type="ARBA" id="ARBA00048287"/>
    </source>
</evidence>
<dbReference type="SUPFAM" id="SSF52768">
    <property type="entry name" value="Arginase/deacetylase"/>
    <property type="match status" value="1"/>
</dbReference>
<evidence type="ECO:0000256" key="3">
    <source>
        <dbReference type="SAM" id="SignalP"/>
    </source>
</evidence>
<sequence>MVHRMLTACLFHPLFIGCSRLAHSTNGSEDAHGLLTHTNELLMESSQAMLQRLTGLPIVHHHGYVCELPPNHRFPMPKFHKVLEFLIKDNVISREKQVIHPKQVSRELACRAHTEEYVDKFFSGKSTIEEQRVTGFTWTPGLARGTVLASQLSMSRGLATSTAGGTHHAFPDKGSGYCLINDLAVAASHLSDTTDITRVLIVDLDVHQGDGTAVIFKDTEHVFTFSMHCGQNFPFRKQKSDLDIGVNKGTGDEQFLRILTVTPILNSCGQGRRLFDRDYYVMDEAIRRGIPCSVVIGGGYSRNIDVLAKRHTIMHRAATKIWSQRQL</sequence>